<dbReference type="GO" id="GO:0016301">
    <property type="term" value="F:kinase activity"/>
    <property type="evidence" value="ECO:0007669"/>
    <property type="project" value="UniProtKB-KW"/>
</dbReference>
<keyword evidence="1 3" id="KW-0808">Transferase</keyword>
<protein>
    <recommendedName>
        <fullName evidence="1">Anhydro-N-acetylmuramic acid kinase</fullName>
        <ecNumber evidence="1">2.7.1.170</ecNumber>
    </recommendedName>
    <alternativeName>
        <fullName evidence="1">AnhMurNAc kinase</fullName>
    </alternativeName>
</protein>
<dbReference type="EMBL" id="VBOT01000001">
    <property type="protein sequence ID" value="TMQ54316.1"/>
    <property type="molecule type" value="Genomic_DNA"/>
</dbReference>
<organism evidence="3 4">
    <name type="scientific">Eiseniibacteriota bacterium</name>
    <dbReference type="NCBI Taxonomy" id="2212470"/>
    <lineage>
        <taxon>Bacteria</taxon>
        <taxon>Candidatus Eiseniibacteriota</taxon>
    </lineage>
</organism>
<evidence type="ECO:0000256" key="2">
    <source>
        <dbReference type="SAM" id="MobiDB-lite"/>
    </source>
</evidence>
<comment type="caution">
    <text evidence="3">The sequence shown here is derived from an EMBL/GenBank/DDBJ whole genome shotgun (WGS) entry which is preliminary data.</text>
</comment>
<evidence type="ECO:0000313" key="4">
    <source>
        <dbReference type="Proteomes" id="UP000320184"/>
    </source>
</evidence>
<dbReference type="GO" id="GO:0097175">
    <property type="term" value="P:1,6-anhydro-N-acetyl-beta-muramic acid catabolic process"/>
    <property type="evidence" value="ECO:0007669"/>
    <property type="project" value="UniProtKB-UniRule"/>
</dbReference>
<dbReference type="CDD" id="cd24050">
    <property type="entry name" value="ASKHA_NBD_ANMK"/>
    <property type="match status" value="1"/>
</dbReference>
<feature type="binding site" evidence="1">
    <location>
        <begin position="55"/>
        <end position="62"/>
    </location>
    <ligand>
        <name>ATP</name>
        <dbReference type="ChEBI" id="CHEBI:30616"/>
    </ligand>
</feature>
<name>A0A538SSG5_UNCEI</name>
<dbReference type="Gene3D" id="3.30.420.40">
    <property type="match status" value="2"/>
</dbReference>
<accession>A0A538SSG5</accession>
<dbReference type="PANTHER" id="PTHR30605:SF0">
    <property type="entry name" value="ANHYDRO-N-ACETYLMURAMIC ACID KINASE"/>
    <property type="match status" value="1"/>
</dbReference>
<dbReference type="GO" id="GO:0005524">
    <property type="term" value="F:ATP binding"/>
    <property type="evidence" value="ECO:0007669"/>
    <property type="project" value="UniProtKB-UniRule"/>
</dbReference>
<dbReference type="InterPro" id="IPR043129">
    <property type="entry name" value="ATPase_NBD"/>
</dbReference>
<comment type="pathway">
    <text evidence="1">Cell wall biogenesis; peptidoglycan recycling.</text>
</comment>
<reference evidence="3 4" key="1">
    <citation type="journal article" date="2019" name="Nat. Microbiol.">
        <title>Mediterranean grassland soil C-N compound turnover is dependent on rainfall and depth, and is mediated by genomically divergent microorganisms.</title>
        <authorList>
            <person name="Diamond S."/>
            <person name="Andeer P.F."/>
            <person name="Li Z."/>
            <person name="Crits-Christoph A."/>
            <person name="Burstein D."/>
            <person name="Anantharaman K."/>
            <person name="Lane K.R."/>
            <person name="Thomas B.C."/>
            <person name="Pan C."/>
            <person name="Northen T.R."/>
            <person name="Banfield J.F."/>
        </authorList>
    </citation>
    <scope>NUCLEOTIDE SEQUENCE [LARGE SCALE GENOMIC DNA]</scope>
    <source>
        <strain evidence="3">WS_3</strain>
    </source>
</reference>
<comment type="function">
    <text evidence="1">Catalyzes the specific phosphorylation of 1,6-anhydro-N-acetylmuramic acid (anhMurNAc) with the simultaneous cleavage of the 1,6-anhydro ring, generating MurNAc-6-P. Is required for the utilization of anhMurNAc either imported from the medium or derived from its own cell wall murein, and thus plays a role in cell wall recycling.</text>
</comment>
<comment type="catalytic activity">
    <reaction evidence="1">
        <text>1,6-anhydro-N-acetyl-beta-muramate + ATP + H2O = N-acetyl-D-muramate 6-phosphate + ADP + H(+)</text>
        <dbReference type="Rhea" id="RHEA:24952"/>
        <dbReference type="ChEBI" id="CHEBI:15377"/>
        <dbReference type="ChEBI" id="CHEBI:15378"/>
        <dbReference type="ChEBI" id="CHEBI:30616"/>
        <dbReference type="ChEBI" id="CHEBI:58690"/>
        <dbReference type="ChEBI" id="CHEBI:58722"/>
        <dbReference type="ChEBI" id="CHEBI:456216"/>
        <dbReference type="EC" id="2.7.1.170"/>
    </reaction>
</comment>
<dbReference type="GO" id="GO:0016773">
    <property type="term" value="F:phosphotransferase activity, alcohol group as acceptor"/>
    <property type="evidence" value="ECO:0007669"/>
    <property type="project" value="UniProtKB-UniRule"/>
</dbReference>
<dbReference type="HAMAP" id="MF_01270">
    <property type="entry name" value="AnhMurNAc_kinase"/>
    <property type="match status" value="1"/>
</dbReference>
<gene>
    <name evidence="1" type="primary">anmK</name>
    <name evidence="3" type="ORF">E6K73_00090</name>
</gene>
<dbReference type="SUPFAM" id="SSF53067">
    <property type="entry name" value="Actin-like ATPase domain"/>
    <property type="match status" value="1"/>
</dbReference>
<keyword evidence="1 3" id="KW-0418">Kinase</keyword>
<sequence>MSPRRTGRVAAPSAALPARSGARRQVAPAAARDALAAVRSYRSREEHLVVGLMSGTSADAVDAALVRFIGLGLDSRYELASYRETSLDDSLRQEILDVASADVVPPERLMRLDAALGERYAAAVLDLLASARQDPSGVEAIGCHGQTVRHLPRHANGKEALTLQIGSASVLAERTGITVVSNFRTRDTAAGGEGAPLVPLADWWLFRSPQQSRLLLNLGGMANVTYLPSNRDVGDLLAFDTGPGNAVIDALMRLASGGLKNFDEDGAAAARGRAGEALLAELLADPFFALPPPRSTGREHFGDRYAAKLRELGRGMGLADDDIVATAVELTARSVALGIERFVAERGGVDAVFVSGGGVRNATLFAALERRLAPARVLPLATLGVPPEAKEALAFAFLAHQTLCGLPGNVPAATGAARAVVLGNITPGG</sequence>
<keyword evidence="1" id="KW-0067">ATP-binding</keyword>
<dbReference type="PANTHER" id="PTHR30605">
    <property type="entry name" value="ANHYDRO-N-ACETYLMURAMIC ACID KINASE"/>
    <property type="match status" value="1"/>
</dbReference>
<dbReference type="Pfam" id="PF03702">
    <property type="entry name" value="AnmK"/>
    <property type="match status" value="1"/>
</dbReference>
<dbReference type="EC" id="2.7.1.170" evidence="1"/>
<evidence type="ECO:0000256" key="1">
    <source>
        <dbReference type="HAMAP-Rule" id="MF_01270"/>
    </source>
</evidence>
<dbReference type="AlphaFoldDB" id="A0A538SSG5"/>
<keyword evidence="1" id="KW-0547">Nucleotide-binding</keyword>
<comment type="similarity">
    <text evidence="1">Belongs to the anhydro-N-acetylmuramic acid kinase family.</text>
</comment>
<dbReference type="InterPro" id="IPR005338">
    <property type="entry name" value="Anhydro_N_Ac-Mur_kinase"/>
</dbReference>
<comment type="pathway">
    <text evidence="1">Amino-sugar metabolism; 1,6-anhydro-N-acetylmuramate degradation.</text>
</comment>
<dbReference type="GO" id="GO:0009254">
    <property type="term" value="P:peptidoglycan turnover"/>
    <property type="evidence" value="ECO:0007669"/>
    <property type="project" value="UniProtKB-UniRule"/>
</dbReference>
<dbReference type="UniPathway" id="UPA00343"/>
<feature type="region of interest" description="Disordered" evidence="2">
    <location>
        <begin position="1"/>
        <end position="22"/>
    </location>
</feature>
<dbReference type="UniPathway" id="UPA00544"/>
<evidence type="ECO:0000313" key="3">
    <source>
        <dbReference type="EMBL" id="TMQ54316.1"/>
    </source>
</evidence>
<keyword evidence="1" id="KW-0119">Carbohydrate metabolism</keyword>
<proteinExistence type="inferred from homology"/>
<dbReference type="GO" id="GO:0006040">
    <property type="term" value="P:amino sugar metabolic process"/>
    <property type="evidence" value="ECO:0007669"/>
    <property type="project" value="InterPro"/>
</dbReference>
<dbReference type="NCBIfam" id="NF007148">
    <property type="entry name" value="PRK09585.3-2"/>
    <property type="match status" value="1"/>
</dbReference>
<dbReference type="Proteomes" id="UP000320184">
    <property type="component" value="Unassembled WGS sequence"/>
</dbReference>